<dbReference type="Pfam" id="PF07676">
    <property type="entry name" value="PD40"/>
    <property type="match status" value="7"/>
</dbReference>
<evidence type="ECO:0000313" key="2">
    <source>
        <dbReference type="EMBL" id="QRG05547.1"/>
    </source>
</evidence>
<dbReference type="Proteomes" id="UP000596427">
    <property type="component" value="Chromosome"/>
</dbReference>
<dbReference type="Gene3D" id="2.120.10.30">
    <property type="entry name" value="TolB, C-terminal domain"/>
    <property type="match status" value="2"/>
</dbReference>
<accession>A0A974PL23</accession>
<dbReference type="SUPFAM" id="SSF82171">
    <property type="entry name" value="DPP6 N-terminal domain-like"/>
    <property type="match status" value="1"/>
</dbReference>
<evidence type="ECO:0000256" key="1">
    <source>
        <dbReference type="ARBA" id="ARBA00009820"/>
    </source>
</evidence>
<dbReference type="NCBIfam" id="TIGR01965">
    <property type="entry name" value="VCBS_repeat"/>
    <property type="match status" value="1"/>
</dbReference>
<protein>
    <submittedName>
        <fullName evidence="2">PD40 domain-containing protein</fullName>
    </submittedName>
</protein>
<dbReference type="InterPro" id="IPR011042">
    <property type="entry name" value="6-blade_b-propeller_TolB-like"/>
</dbReference>
<dbReference type="PANTHER" id="PTHR36842">
    <property type="entry name" value="PROTEIN TOLB HOMOLOG"/>
    <property type="match status" value="1"/>
</dbReference>
<reference evidence="2 3" key="1">
    <citation type="submission" date="2020-10" db="EMBL/GenBank/DDBJ databases">
        <title>Degradation of 1,4-Dioxane by Xanthobacter sp. YN2, via a Novel Group-2 Soluble Di-Iron Monooxygenase.</title>
        <authorList>
            <person name="Ma F."/>
            <person name="Wang Y."/>
            <person name="Yang J."/>
            <person name="Guo H."/>
            <person name="Su D."/>
            <person name="Yu L."/>
        </authorList>
    </citation>
    <scope>NUCLEOTIDE SEQUENCE [LARGE SCALE GENOMIC DNA]</scope>
    <source>
        <strain evidence="2 3">YN2</strain>
    </source>
</reference>
<name>A0A974PL23_9HYPH</name>
<sequence>MAAKKTPTFGALDRNKTLAENTVNAGPAVLDSNVTLKNPDGTGFQGGSLSVKLASAGADDHLSIAEVGGITLETDVGIGTTSVFYNGVRIGTETQFGENGSALTVSFDQPVSNDAATALARAIAYSSSNNAPTTAAHAVTFTAIDAEHTSTSAKMQLKVKAENDAPVFSNLGPVSSHILSTASEGVAIDGDAHVSNPDGTGFKNGKLTVHLSDSNTDDLIYLSDGPFNIVGTKLYLDGKVVGTVSADGVAGHDFSLTFKSNFAISDAQMSGLIDQITYRDRSLSPEPQTRDVTLTVTDTEKTSTAAHLTLAFENRAPTILSSSPAGSISKIADGSFSHDISSVAVSPDGTKVAFESTGEIGATRITLDDLSTGQVTILASDLTAAASILGTTDIAFSPDGQKIAFVSTASNLVAGDTNGGSDVFIKDLSTGAVTRVSTGSTGKQISGNSGDPGFSPDGTKMAFVSGIQNLPGDTDGSGLYVKDLKTGIATQAAINGADPSHTTRGFNATFSPDGTKLLFVAWGDQSGPKFGGDSQCIYIKDLNSGDVTFVTAASAHQVLPVFSPDGTKIAFVSNESSVVPGGEMGGTHLYLKDVQTGEIICVSSPDGVLPNDGAVGDTFSFSPDGTKIVFSSSESTLPGNTGGASNIFVADLETGAITRIASNANGASSDPVFTPDGAHIIFVSDATNLVANDTNNASDLFMASLPTSSVTSATLTEDAARKTLNAAGTFYFADADAKDTHTVSVAASDGALGTLSAKVVSDMNGTGGVVWSYVVDETKVEPLAAGETKVETFALTLDDHHSGTVTQNVTVTLTGTGDGSAAPAISTMAFVAAEATPERSAGPDLWTTVIASLSGAGEGVPGLLADLETRVAAALHAHGPAASAGSAAHLEQDVSDLGHLVASHLSPAVSDLLDTLWSHIPSHAPTAPTTTAHDLADGAEALAARLWDALHVSHDGGHSLV</sequence>
<gene>
    <name evidence="2" type="ORF">EZH22_21140</name>
</gene>
<dbReference type="AlphaFoldDB" id="A0A974PL23"/>
<dbReference type="InterPro" id="IPR010221">
    <property type="entry name" value="VCBS_dom"/>
</dbReference>
<dbReference type="PANTHER" id="PTHR36842:SF1">
    <property type="entry name" value="PROTEIN TOLB"/>
    <property type="match status" value="1"/>
</dbReference>
<evidence type="ECO:0000313" key="3">
    <source>
        <dbReference type="Proteomes" id="UP000596427"/>
    </source>
</evidence>
<dbReference type="EMBL" id="CP063362">
    <property type="protein sequence ID" value="QRG05547.1"/>
    <property type="molecule type" value="Genomic_DNA"/>
</dbReference>
<keyword evidence="3" id="KW-1185">Reference proteome</keyword>
<dbReference type="KEGG" id="xdi:EZH22_21140"/>
<comment type="similarity">
    <text evidence="1">Belongs to the TolB family.</text>
</comment>
<dbReference type="RefSeq" id="WP_203192413.1">
    <property type="nucleotide sequence ID" value="NZ_CP063362.1"/>
</dbReference>
<dbReference type="InterPro" id="IPR011659">
    <property type="entry name" value="WD40"/>
</dbReference>
<organism evidence="2 3">
    <name type="scientific">Xanthobacter dioxanivorans</name>
    <dbReference type="NCBI Taxonomy" id="2528964"/>
    <lineage>
        <taxon>Bacteria</taxon>
        <taxon>Pseudomonadati</taxon>
        <taxon>Pseudomonadota</taxon>
        <taxon>Alphaproteobacteria</taxon>
        <taxon>Hyphomicrobiales</taxon>
        <taxon>Xanthobacteraceae</taxon>
        <taxon>Xanthobacter</taxon>
    </lineage>
</organism>
<proteinExistence type="inferred from homology"/>